<sequence length="304" mass="34078">MKKTILPLLLFFGFLSSSNAQVLKKIVQLETNTSRYKSDVEIPDTIVYNFKSNKLLSSLKTGGSLKKYDYNDKGLLSKISESQTKRPDSGESIEEFEYDSNGFLVGTSYYRGKNGVKTDGASTSGMKFEYQIKNDNEFTITGNGTGTNSIIQKLYVMKNNVLTVTMNVGKIKTISVYNFKDGNVVSANINKNTRENHTLLYTYDATQTLNETIFKNLFGEKYFYALLCSPPEITLNNSPQFSKNIMKSSALEKQIKAEVGIITDNVKIDYNANNFPVKSVNTAMVTAGSDVSPRFLIEQTYIYE</sequence>
<dbReference type="EMBL" id="QRDQ01000008">
    <property type="protein sequence ID" value="RED25074.1"/>
    <property type="molecule type" value="Genomic_DNA"/>
</dbReference>
<dbReference type="AlphaFoldDB" id="A0A3D9FWC8"/>
<feature type="signal peptide" evidence="1">
    <location>
        <begin position="1"/>
        <end position="20"/>
    </location>
</feature>
<accession>A0A3D9FWC8</accession>
<evidence type="ECO:0008006" key="4">
    <source>
        <dbReference type="Google" id="ProtNLM"/>
    </source>
</evidence>
<proteinExistence type="predicted"/>
<name>A0A3D9FWC8_9FLAO</name>
<keyword evidence="3" id="KW-1185">Reference proteome</keyword>
<comment type="caution">
    <text evidence="2">The sequence shown here is derived from an EMBL/GenBank/DDBJ whole genome shotgun (WGS) entry which is preliminary data.</text>
</comment>
<dbReference type="Proteomes" id="UP000257004">
    <property type="component" value="Unassembled WGS sequence"/>
</dbReference>
<evidence type="ECO:0000313" key="2">
    <source>
        <dbReference type="EMBL" id="RED25074.1"/>
    </source>
</evidence>
<evidence type="ECO:0000256" key="1">
    <source>
        <dbReference type="SAM" id="SignalP"/>
    </source>
</evidence>
<organism evidence="2 3">
    <name type="scientific">Flavobacterium cutihirudinis</name>
    <dbReference type="NCBI Taxonomy" id="1265740"/>
    <lineage>
        <taxon>Bacteria</taxon>
        <taxon>Pseudomonadati</taxon>
        <taxon>Bacteroidota</taxon>
        <taxon>Flavobacteriia</taxon>
        <taxon>Flavobacteriales</taxon>
        <taxon>Flavobacteriaceae</taxon>
        <taxon>Flavobacterium</taxon>
    </lineage>
</organism>
<gene>
    <name evidence="2" type="ORF">BD847_1817</name>
</gene>
<evidence type="ECO:0000313" key="3">
    <source>
        <dbReference type="Proteomes" id="UP000257004"/>
    </source>
</evidence>
<feature type="chain" id="PRO_5017792385" description="YD repeat-containing protein" evidence="1">
    <location>
        <begin position="21"/>
        <end position="304"/>
    </location>
</feature>
<keyword evidence="1" id="KW-0732">Signal</keyword>
<reference evidence="2 3" key="1">
    <citation type="submission" date="2018-07" db="EMBL/GenBank/DDBJ databases">
        <title>Genomic Encyclopedia of Archaeal and Bacterial Type Strains, Phase II (KMG-II): from individual species to whole genera.</title>
        <authorList>
            <person name="Goeker M."/>
        </authorList>
    </citation>
    <scope>NUCLEOTIDE SEQUENCE [LARGE SCALE GENOMIC DNA]</scope>
    <source>
        <strain evidence="2 3">DSM 25795</strain>
    </source>
</reference>
<protein>
    <recommendedName>
        <fullName evidence="4">YD repeat-containing protein</fullName>
    </recommendedName>
</protein>